<dbReference type="Proteomes" id="UP000077405">
    <property type="component" value="Plasmid pYZ1"/>
</dbReference>
<dbReference type="KEGG" id="ahu:A6A40_15550"/>
<keyword evidence="4" id="KW-1185">Reference proteome</keyword>
<geneLocation type="plasmid" evidence="3 4">
    <name>pYZ1</name>
</geneLocation>
<protein>
    <submittedName>
        <fullName evidence="3">Uncharacterized protein</fullName>
    </submittedName>
</protein>
<organism evidence="3 4">
    <name type="scientific">Azospirillum humicireducens</name>
    <dbReference type="NCBI Taxonomy" id="1226968"/>
    <lineage>
        <taxon>Bacteria</taxon>
        <taxon>Pseudomonadati</taxon>
        <taxon>Pseudomonadota</taxon>
        <taxon>Alphaproteobacteria</taxon>
        <taxon>Rhodospirillales</taxon>
        <taxon>Azospirillaceae</taxon>
        <taxon>Azospirillum</taxon>
    </lineage>
</organism>
<keyword evidence="2" id="KW-1133">Transmembrane helix</keyword>
<feature type="compositionally biased region" description="Low complexity" evidence="1">
    <location>
        <begin position="36"/>
        <end position="55"/>
    </location>
</feature>
<evidence type="ECO:0000256" key="2">
    <source>
        <dbReference type="SAM" id="Phobius"/>
    </source>
</evidence>
<keyword evidence="3" id="KW-0614">Plasmid</keyword>
<keyword evidence="2" id="KW-0812">Transmembrane</keyword>
<feature type="region of interest" description="Disordered" evidence="1">
    <location>
        <begin position="1"/>
        <end position="70"/>
    </location>
</feature>
<reference evidence="3 4" key="1">
    <citation type="submission" date="2018-04" db="EMBL/GenBank/DDBJ databases">
        <title>Complete genome sequence of the nitrogen-fixing bacterium Azospirillum humicireducens type strain SgZ-5.</title>
        <authorList>
            <person name="Yu Z."/>
        </authorList>
    </citation>
    <scope>NUCLEOTIDE SEQUENCE [LARGE SCALE GENOMIC DNA]</scope>
    <source>
        <strain evidence="3 4">SgZ-5</strain>
        <plasmid evidence="3 4">pYZ1</plasmid>
    </source>
</reference>
<name>A0A2R4VPZ1_9PROT</name>
<proteinExistence type="predicted"/>
<gene>
    <name evidence="3" type="ORF">A6A40_15550</name>
</gene>
<dbReference type="EMBL" id="CP028902">
    <property type="protein sequence ID" value="AWB06508.1"/>
    <property type="molecule type" value="Genomic_DNA"/>
</dbReference>
<evidence type="ECO:0000256" key="1">
    <source>
        <dbReference type="SAM" id="MobiDB-lite"/>
    </source>
</evidence>
<dbReference type="AlphaFoldDB" id="A0A2R4VPZ1"/>
<evidence type="ECO:0000313" key="3">
    <source>
        <dbReference type="EMBL" id="AWB06508.1"/>
    </source>
</evidence>
<feature type="compositionally biased region" description="Basic residues" evidence="1">
    <location>
        <begin position="1"/>
        <end position="15"/>
    </location>
</feature>
<feature type="transmembrane region" description="Helical" evidence="2">
    <location>
        <begin position="99"/>
        <end position="121"/>
    </location>
</feature>
<accession>A0A2R4VPZ1</accession>
<sequence length="126" mass="13682">MATRRRKLPRKRKGRQVTAARGTAADMMNTGRPSPGGLTTAVRGTAARTTAQTATKGRRPSFAATPDAAAGRFLSPEQQYLLKKRREAEQREAKDRRTAFAIVLVLLLLVAGAVAGLVWLWRSPVA</sequence>
<evidence type="ECO:0000313" key="4">
    <source>
        <dbReference type="Proteomes" id="UP000077405"/>
    </source>
</evidence>
<dbReference type="OrthoDB" id="7307986at2"/>
<keyword evidence="2" id="KW-0472">Membrane</keyword>
<dbReference type="RefSeq" id="WP_108546818.1">
    <property type="nucleotide sequence ID" value="NZ_CP028902.1"/>
</dbReference>